<dbReference type="EMBL" id="UZAJ01006176">
    <property type="protein sequence ID" value="VDO46675.1"/>
    <property type="molecule type" value="Genomic_DNA"/>
</dbReference>
<feature type="compositionally biased region" description="Low complexity" evidence="1">
    <location>
        <begin position="1"/>
        <end position="19"/>
    </location>
</feature>
<proteinExistence type="predicted"/>
<name>A0A183HG67_9BILA</name>
<evidence type="ECO:0000313" key="2">
    <source>
        <dbReference type="EMBL" id="VDO46675.1"/>
    </source>
</evidence>
<accession>A0A183HG67</accession>
<feature type="compositionally biased region" description="Basic and acidic residues" evidence="1">
    <location>
        <begin position="58"/>
        <end position="71"/>
    </location>
</feature>
<sequence>MPQSIQQPMRMPVMQQPNQKRSLNKARSKLIKSSRFWGKRTDNTLHDENAAAIFDNTNSDRPDKQSDRQKFDLTMSSSFWG</sequence>
<dbReference type="AlphaFoldDB" id="A0A183HG67"/>
<keyword evidence="3" id="KW-1185">Reference proteome</keyword>
<reference evidence="4" key="1">
    <citation type="submission" date="2016-06" db="UniProtKB">
        <authorList>
            <consortium name="WormBaseParasite"/>
        </authorList>
    </citation>
    <scope>IDENTIFICATION</scope>
</reference>
<protein>
    <submittedName>
        <fullName evidence="2 4">Uncharacterized protein</fullName>
    </submittedName>
</protein>
<evidence type="ECO:0000313" key="3">
    <source>
        <dbReference type="Proteomes" id="UP000267606"/>
    </source>
</evidence>
<gene>
    <name evidence="2" type="ORF">OFLC_LOCUS6480</name>
</gene>
<organism evidence="4">
    <name type="scientific">Onchocerca flexuosa</name>
    <dbReference type="NCBI Taxonomy" id="387005"/>
    <lineage>
        <taxon>Eukaryota</taxon>
        <taxon>Metazoa</taxon>
        <taxon>Ecdysozoa</taxon>
        <taxon>Nematoda</taxon>
        <taxon>Chromadorea</taxon>
        <taxon>Rhabditida</taxon>
        <taxon>Spirurina</taxon>
        <taxon>Spiruromorpha</taxon>
        <taxon>Filarioidea</taxon>
        <taxon>Onchocercidae</taxon>
        <taxon>Onchocerca</taxon>
    </lineage>
</organism>
<reference evidence="2 3" key="2">
    <citation type="submission" date="2018-11" db="EMBL/GenBank/DDBJ databases">
        <authorList>
            <consortium name="Pathogen Informatics"/>
        </authorList>
    </citation>
    <scope>NUCLEOTIDE SEQUENCE [LARGE SCALE GENOMIC DNA]</scope>
</reference>
<dbReference type="Proteomes" id="UP000267606">
    <property type="component" value="Unassembled WGS sequence"/>
</dbReference>
<feature type="region of interest" description="Disordered" evidence="1">
    <location>
        <begin position="53"/>
        <end position="81"/>
    </location>
</feature>
<feature type="region of interest" description="Disordered" evidence="1">
    <location>
        <begin position="1"/>
        <end position="24"/>
    </location>
</feature>
<evidence type="ECO:0000313" key="4">
    <source>
        <dbReference type="WBParaSite" id="OFLC_0000647801-mRNA-1"/>
    </source>
</evidence>
<dbReference type="WBParaSite" id="OFLC_0000647801-mRNA-1">
    <property type="protein sequence ID" value="OFLC_0000647801-mRNA-1"/>
    <property type="gene ID" value="OFLC_0000647801"/>
</dbReference>
<evidence type="ECO:0000256" key="1">
    <source>
        <dbReference type="SAM" id="MobiDB-lite"/>
    </source>
</evidence>